<dbReference type="EMBL" id="JBHSWI010000001">
    <property type="protein sequence ID" value="MFC6647442.1"/>
    <property type="molecule type" value="Genomic_DNA"/>
</dbReference>
<name>A0ABW1ZDF4_9BACT</name>
<dbReference type="Pfam" id="PF12867">
    <property type="entry name" value="DinB_2"/>
    <property type="match status" value="1"/>
</dbReference>
<dbReference type="RefSeq" id="WP_263370664.1">
    <property type="nucleotide sequence ID" value="NZ_JAGSYD010000002.1"/>
</dbReference>
<evidence type="ECO:0000259" key="1">
    <source>
        <dbReference type="Pfam" id="PF12867"/>
    </source>
</evidence>
<organism evidence="2 3">
    <name type="scientific">Granulicella cerasi</name>
    <dbReference type="NCBI Taxonomy" id="741063"/>
    <lineage>
        <taxon>Bacteria</taxon>
        <taxon>Pseudomonadati</taxon>
        <taxon>Acidobacteriota</taxon>
        <taxon>Terriglobia</taxon>
        <taxon>Terriglobales</taxon>
        <taxon>Acidobacteriaceae</taxon>
        <taxon>Granulicella</taxon>
    </lineage>
</organism>
<keyword evidence="3" id="KW-1185">Reference proteome</keyword>
<dbReference type="Proteomes" id="UP001596391">
    <property type="component" value="Unassembled WGS sequence"/>
</dbReference>
<reference evidence="3" key="1">
    <citation type="journal article" date="2019" name="Int. J. Syst. Evol. Microbiol.">
        <title>The Global Catalogue of Microorganisms (GCM) 10K type strain sequencing project: providing services to taxonomists for standard genome sequencing and annotation.</title>
        <authorList>
            <consortium name="The Broad Institute Genomics Platform"/>
            <consortium name="The Broad Institute Genome Sequencing Center for Infectious Disease"/>
            <person name="Wu L."/>
            <person name="Ma J."/>
        </authorList>
    </citation>
    <scope>NUCLEOTIDE SEQUENCE [LARGE SCALE GENOMIC DNA]</scope>
    <source>
        <strain evidence="3">CGMCC 1.16026</strain>
    </source>
</reference>
<feature type="domain" description="DinB-like" evidence="1">
    <location>
        <begin position="33"/>
        <end position="162"/>
    </location>
</feature>
<dbReference type="InterPro" id="IPR034660">
    <property type="entry name" value="DinB/YfiT-like"/>
</dbReference>
<comment type="caution">
    <text evidence="2">The sequence shown here is derived from an EMBL/GenBank/DDBJ whole genome shotgun (WGS) entry which is preliminary data.</text>
</comment>
<gene>
    <name evidence="2" type="ORF">ACFQBQ_18070</name>
</gene>
<dbReference type="InterPro" id="IPR024775">
    <property type="entry name" value="DinB-like"/>
</dbReference>
<protein>
    <submittedName>
        <fullName evidence="2">DinB family protein</fullName>
    </submittedName>
</protein>
<dbReference type="SUPFAM" id="SSF109854">
    <property type="entry name" value="DinB/YfiT-like putative metalloenzymes"/>
    <property type="match status" value="1"/>
</dbReference>
<evidence type="ECO:0000313" key="2">
    <source>
        <dbReference type="EMBL" id="MFC6647442.1"/>
    </source>
</evidence>
<proteinExistence type="predicted"/>
<evidence type="ECO:0000313" key="3">
    <source>
        <dbReference type="Proteomes" id="UP001596391"/>
    </source>
</evidence>
<sequence length="171" mass="19054">MSGESEVVSTQSEPWMRGTHEELDPLRRAVIHALEQAEEDVARWAAELSEEQMFARPHGLPHVAFQLRHMARSLDRLLTYAEDRALDEAQLAALRTEMDAGAAAEVLAETYAGLQRAMERVAACDPASYEASRWIGRKRLPTTLAGLLIHCAEHTQRHVGQMVTTVKVVLS</sequence>
<dbReference type="Gene3D" id="1.20.120.450">
    <property type="entry name" value="dinb family like domain"/>
    <property type="match status" value="1"/>
</dbReference>
<accession>A0ABW1ZDF4</accession>